<dbReference type="InterPro" id="IPR006363">
    <property type="entry name" value="Cbl_synth_CobJ/CibH_dom"/>
</dbReference>
<reference evidence="7" key="2">
    <citation type="journal article" date="2021" name="PeerJ">
        <title>Extensive microbial diversity within the chicken gut microbiome revealed by metagenomics and culture.</title>
        <authorList>
            <person name="Gilroy R."/>
            <person name="Ravi A."/>
            <person name="Getino M."/>
            <person name="Pursley I."/>
            <person name="Horton D.L."/>
            <person name="Alikhan N.F."/>
            <person name="Baker D."/>
            <person name="Gharbi K."/>
            <person name="Hall N."/>
            <person name="Watson M."/>
            <person name="Adriaenssens E.M."/>
            <person name="Foster-Nyarko E."/>
            <person name="Jarju S."/>
            <person name="Secka A."/>
            <person name="Antonio M."/>
            <person name="Oren A."/>
            <person name="Chaudhuri R.R."/>
            <person name="La Ragione R."/>
            <person name="Hildebrand F."/>
            <person name="Pallen M.J."/>
        </authorList>
    </citation>
    <scope>NUCLEOTIDE SEQUENCE</scope>
    <source>
        <strain evidence="7">ChiSjej4B22-8148</strain>
    </source>
</reference>
<protein>
    <submittedName>
        <fullName evidence="7">Precorrin-3B C(17)-methyltransferase</fullName>
        <ecNumber evidence="7">2.1.1.131</ecNumber>
    </submittedName>
</protein>
<dbReference type="NCBIfam" id="TIGR01466">
    <property type="entry name" value="cobJ_cbiH"/>
    <property type="match status" value="1"/>
</dbReference>
<dbReference type="Gene3D" id="3.30.950.10">
    <property type="entry name" value="Methyltransferase, Cobalt-precorrin-4 Transmethylase, Domain 2"/>
    <property type="match status" value="1"/>
</dbReference>
<dbReference type="InterPro" id="IPR014777">
    <property type="entry name" value="4pyrrole_Mease_sub1"/>
</dbReference>
<dbReference type="Gene3D" id="3.40.1010.10">
    <property type="entry name" value="Cobalt-precorrin-4 Transmethylase, Domain 1"/>
    <property type="match status" value="1"/>
</dbReference>
<dbReference type="PANTHER" id="PTHR47036:SF1">
    <property type="entry name" value="COBALT-FACTOR III C(17)-METHYLTRANSFERASE-RELATED"/>
    <property type="match status" value="1"/>
</dbReference>
<dbReference type="Proteomes" id="UP000886757">
    <property type="component" value="Unassembled WGS sequence"/>
</dbReference>
<comment type="caution">
    <text evidence="7">The sequence shown here is derived from an EMBL/GenBank/DDBJ whole genome shotgun (WGS) entry which is preliminary data.</text>
</comment>
<gene>
    <name evidence="7" type="primary">cobJ</name>
    <name evidence="7" type="ORF">IAB31_05180</name>
</gene>
<dbReference type="AlphaFoldDB" id="A0A9D1AB71"/>
<dbReference type="InterPro" id="IPR014776">
    <property type="entry name" value="4pyrrole_Mease_sub2"/>
</dbReference>
<sequence length="261" mass="28693">MRKTASPQLSRCGNGVWILENKVYVVGMGPGDEGLMCRKADETLKKCDVVIGYTVYVDLLRNRYPGKEFLTTPMTQEARRCRMAFEEARKGKSVAMVCSGDAGVYGMSGLILEIGEEYPEISVEVIPGITAALSGGALLGAPLTHDFAVISLSDRLTPWETIESRLFHAASADFAICLYNPASKGRPEHLKRACQILKKVLPEDRICGTVENIGREGESMRICTLRELEDAEVNMFTTVFIGNSATKEMGGRMVTPRGYRI</sequence>
<accession>A0A9D1AB71</accession>
<evidence type="ECO:0000256" key="4">
    <source>
        <dbReference type="ARBA" id="ARBA00022679"/>
    </source>
</evidence>
<keyword evidence="4 7" id="KW-0808">Transferase</keyword>
<evidence type="ECO:0000256" key="1">
    <source>
        <dbReference type="ARBA" id="ARBA00004953"/>
    </source>
</evidence>
<keyword evidence="3 7" id="KW-0489">Methyltransferase</keyword>
<evidence type="ECO:0000259" key="6">
    <source>
        <dbReference type="Pfam" id="PF00590"/>
    </source>
</evidence>
<comment type="pathway">
    <text evidence="1">Cofactor biosynthesis; adenosylcobalamin biosynthesis.</text>
</comment>
<dbReference type="CDD" id="cd11646">
    <property type="entry name" value="Precorrin_3B_C17_MT"/>
    <property type="match status" value="1"/>
</dbReference>
<evidence type="ECO:0000256" key="3">
    <source>
        <dbReference type="ARBA" id="ARBA00022603"/>
    </source>
</evidence>
<reference evidence="7" key="1">
    <citation type="submission" date="2020-10" db="EMBL/GenBank/DDBJ databases">
        <authorList>
            <person name="Gilroy R."/>
        </authorList>
    </citation>
    <scope>NUCLEOTIDE SEQUENCE</scope>
    <source>
        <strain evidence="7">ChiSjej4B22-8148</strain>
    </source>
</reference>
<organism evidence="7 8">
    <name type="scientific">Candidatus Choladousia intestinavium</name>
    <dbReference type="NCBI Taxonomy" id="2840727"/>
    <lineage>
        <taxon>Bacteria</taxon>
        <taxon>Bacillati</taxon>
        <taxon>Bacillota</taxon>
        <taxon>Clostridia</taxon>
        <taxon>Lachnospirales</taxon>
        <taxon>Lachnospiraceae</taxon>
        <taxon>Lachnospiraceae incertae sedis</taxon>
        <taxon>Candidatus Choladousia</taxon>
    </lineage>
</organism>
<feature type="domain" description="Tetrapyrrole methylase" evidence="6">
    <location>
        <begin position="22"/>
        <end position="228"/>
    </location>
</feature>
<name>A0A9D1AB71_9FIRM</name>
<dbReference type="Pfam" id="PF00590">
    <property type="entry name" value="TP_methylase"/>
    <property type="match status" value="1"/>
</dbReference>
<keyword evidence="5" id="KW-0949">S-adenosyl-L-methionine</keyword>
<evidence type="ECO:0000256" key="2">
    <source>
        <dbReference type="ARBA" id="ARBA00022573"/>
    </source>
</evidence>
<dbReference type="GO" id="GO:0009236">
    <property type="term" value="P:cobalamin biosynthetic process"/>
    <property type="evidence" value="ECO:0007669"/>
    <property type="project" value="UniProtKB-KW"/>
</dbReference>
<evidence type="ECO:0000313" key="8">
    <source>
        <dbReference type="Proteomes" id="UP000886757"/>
    </source>
</evidence>
<dbReference type="EC" id="2.1.1.131" evidence="7"/>
<dbReference type="InterPro" id="IPR051810">
    <property type="entry name" value="Precorrin_MeTrfase"/>
</dbReference>
<dbReference type="GO" id="GO:0032259">
    <property type="term" value="P:methylation"/>
    <property type="evidence" value="ECO:0007669"/>
    <property type="project" value="UniProtKB-KW"/>
</dbReference>
<keyword evidence="2" id="KW-0169">Cobalamin biosynthesis</keyword>
<dbReference type="EMBL" id="DVGK01000059">
    <property type="protein sequence ID" value="HIR13301.1"/>
    <property type="molecule type" value="Genomic_DNA"/>
</dbReference>
<evidence type="ECO:0000313" key="7">
    <source>
        <dbReference type="EMBL" id="HIR13301.1"/>
    </source>
</evidence>
<dbReference type="PANTHER" id="PTHR47036">
    <property type="entry name" value="COBALT-FACTOR III C(17)-METHYLTRANSFERASE-RELATED"/>
    <property type="match status" value="1"/>
</dbReference>
<dbReference type="InterPro" id="IPR000878">
    <property type="entry name" value="4pyrrol_Mease"/>
</dbReference>
<dbReference type="GO" id="GO:0030789">
    <property type="term" value="F:precorrin-3B C17-methyltransferase activity"/>
    <property type="evidence" value="ECO:0007669"/>
    <property type="project" value="UniProtKB-EC"/>
</dbReference>
<proteinExistence type="predicted"/>
<evidence type="ECO:0000256" key="5">
    <source>
        <dbReference type="ARBA" id="ARBA00022691"/>
    </source>
</evidence>
<dbReference type="InterPro" id="IPR035996">
    <property type="entry name" value="4pyrrol_Methylase_sf"/>
</dbReference>
<dbReference type="SUPFAM" id="SSF53790">
    <property type="entry name" value="Tetrapyrrole methylase"/>
    <property type="match status" value="1"/>
</dbReference>